<gene>
    <name evidence="1" type="ORF">B0I35DRAFT_475881</name>
</gene>
<organism evidence="1 2">
    <name type="scientific">Stachybotrys elegans</name>
    <dbReference type="NCBI Taxonomy" id="80388"/>
    <lineage>
        <taxon>Eukaryota</taxon>
        <taxon>Fungi</taxon>
        <taxon>Dikarya</taxon>
        <taxon>Ascomycota</taxon>
        <taxon>Pezizomycotina</taxon>
        <taxon>Sordariomycetes</taxon>
        <taxon>Hypocreomycetidae</taxon>
        <taxon>Hypocreales</taxon>
        <taxon>Stachybotryaceae</taxon>
        <taxon>Stachybotrys</taxon>
    </lineage>
</organism>
<name>A0A8K0SXK7_9HYPO</name>
<proteinExistence type="predicted"/>
<comment type="caution">
    <text evidence="1">The sequence shown here is derived from an EMBL/GenBank/DDBJ whole genome shotgun (WGS) entry which is preliminary data.</text>
</comment>
<evidence type="ECO:0000313" key="1">
    <source>
        <dbReference type="EMBL" id="KAH7324652.1"/>
    </source>
</evidence>
<dbReference type="EMBL" id="JAGPNK010000003">
    <property type="protein sequence ID" value="KAH7324652.1"/>
    <property type="molecule type" value="Genomic_DNA"/>
</dbReference>
<reference evidence="1" key="1">
    <citation type="journal article" date="2021" name="Nat. Commun.">
        <title>Genetic determinants of endophytism in the Arabidopsis root mycobiome.</title>
        <authorList>
            <person name="Mesny F."/>
            <person name="Miyauchi S."/>
            <person name="Thiergart T."/>
            <person name="Pickel B."/>
            <person name="Atanasova L."/>
            <person name="Karlsson M."/>
            <person name="Huettel B."/>
            <person name="Barry K.W."/>
            <person name="Haridas S."/>
            <person name="Chen C."/>
            <person name="Bauer D."/>
            <person name="Andreopoulos W."/>
            <person name="Pangilinan J."/>
            <person name="LaButti K."/>
            <person name="Riley R."/>
            <person name="Lipzen A."/>
            <person name="Clum A."/>
            <person name="Drula E."/>
            <person name="Henrissat B."/>
            <person name="Kohler A."/>
            <person name="Grigoriev I.V."/>
            <person name="Martin F.M."/>
            <person name="Hacquard S."/>
        </authorList>
    </citation>
    <scope>NUCLEOTIDE SEQUENCE</scope>
    <source>
        <strain evidence="1">MPI-CAGE-CH-0235</strain>
    </source>
</reference>
<sequence>MAYTGAQSEDDRAIIKETYITFPPAGHHIQRTEIALASLGIVLHIVLPTYSSVRIEPLRKVFSLSEAKKGRISLLKYPVAYSLVATAAWAVCIAFQSDYVPILGTNKLPECVEFGDELSQCGMLTASWILAMIYW</sequence>
<dbReference type="AlphaFoldDB" id="A0A8K0SXK7"/>
<dbReference type="OrthoDB" id="4733424at2759"/>
<protein>
    <submittedName>
        <fullName evidence="1">Uncharacterized protein</fullName>
    </submittedName>
</protein>
<accession>A0A8K0SXK7</accession>
<keyword evidence="2" id="KW-1185">Reference proteome</keyword>
<dbReference type="Proteomes" id="UP000813444">
    <property type="component" value="Unassembled WGS sequence"/>
</dbReference>
<evidence type="ECO:0000313" key="2">
    <source>
        <dbReference type="Proteomes" id="UP000813444"/>
    </source>
</evidence>